<evidence type="ECO:0000256" key="2">
    <source>
        <dbReference type="ARBA" id="ARBA00023015"/>
    </source>
</evidence>
<evidence type="ECO:0000256" key="1">
    <source>
        <dbReference type="ARBA" id="ARBA00004123"/>
    </source>
</evidence>
<evidence type="ECO:0000256" key="4">
    <source>
        <dbReference type="ARBA" id="ARBA00023163"/>
    </source>
</evidence>
<dbReference type="PROSITE" id="PS51005">
    <property type="entry name" value="NAC"/>
    <property type="match status" value="1"/>
</dbReference>
<gene>
    <name evidence="7" type="ORF">ERUC_LOCUS18450</name>
</gene>
<dbReference type="SUPFAM" id="SSF101941">
    <property type="entry name" value="NAC domain"/>
    <property type="match status" value="1"/>
</dbReference>
<dbReference type="InterPro" id="IPR003441">
    <property type="entry name" value="NAC-dom"/>
</dbReference>
<dbReference type="GO" id="GO:0005634">
    <property type="term" value="C:nucleus"/>
    <property type="evidence" value="ECO:0007669"/>
    <property type="project" value="UniProtKB-SubCell"/>
</dbReference>
<keyword evidence="3" id="KW-0238">DNA-binding</keyword>
<dbReference type="EMBL" id="CAKOAT010172599">
    <property type="protein sequence ID" value="CAH8352035.1"/>
    <property type="molecule type" value="Genomic_DNA"/>
</dbReference>
<protein>
    <recommendedName>
        <fullName evidence="6">NAC domain-containing protein</fullName>
    </recommendedName>
</protein>
<feature type="domain" description="NAC" evidence="6">
    <location>
        <begin position="1"/>
        <end position="149"/>
    </location>
</feature>
<evidence type="ECO:0000256" key="3">
    <source>
        <dbReference type="ARBA" id="ARBA00023125"/>
    </source>
</evidence>
<evidence type="ECO:0000256" key="5">
    <source>
        <dbReference type="ARBA" id="ARBA00023242"/>
    </source>
</evidence>
<dbReference type="Gene3D" id="2.170.150.80">
    <property type="entry name" value="NAC domain"/>
    <property type="match status" value="1"/>
</dbReference>
<dbReference type="GO" id="GO:0003677">
    <property type="term" value="F:DNA binding"/>
    <property type="evidence" value="ECO:0007669"/>
    <property type="project" value="UniProtKB-KW"/>
</dbReference>
<keyword evidence="8" id="KW-1185">Reference proteome</keyword>
<name>A0ABC8K7G7_ERUVS</name>
<accession>A0ABC8K7G7</accession>
<dbReference type="Pfam" id="PF02365">
    <property type="entry name" value="NAM"/>
    <property type="match status" value="1"/>
</dbReference>
<comment type="subcellular location">
    <subcellularLocation>
        <location evidence="1">Nucleus</location>
    </subcellularLocation>
</comment>
<keyword evidence="2" id="KW-0805">Transcription regulation</keyword>
<evidence type="ECO:0000313" key="8">
    <source>
        <dbReference type="Proteomes" id="UP001642260"/>
    </source>
</evidence>
<dbReference type="InterPro" id="IPR036093">
    <property type="entry name" value="NAC_dom_sf"/>
</dbReference>
<organism evidence="7 8">
    <name type="scientific">Eruca vesicaria subsp. sativa</name>
    <name type="common">Garden rocket</name>
    <name type="synonym">Eruca sativa</name>
    <dbReference type="NCBI Taxonomy" id="29727"/>
    <lineage>
        <taxon>Eukaryota</taxon>
        <taxon>Viridiplantae</taxon>
        <taxon>Streptophyta</taxon>
        <taxon>Embryophyta</taxon>
        <taxon>Tracheophyta</taxon>
        <taxon>Spermatophyta</taxon>
        <taxon>Magnoliopsida</taxon>
        <taxon>eudicotyledons</taxon>
        <taxon>Gunneridae</taxon>
        <taxon>Pentapetalae</taxon>
        <taxon>rosids</taxon>
        <taxon>malvids</taxon>
        <taxon>Brassicales</taxon>
        <taxon>Brassicaceae</taxon>
        <taxon>Brassiceae</taxon>
        <taxon>Eruca</taxon>
    </lineage>
</organism>
<evidence type="ECO:0000259" key="6">
    <source>
        <dbReference type="PROSITE" id="PS51005"/>
    </source>
</evidence>
<keyword evidence="4" id="KW-0804">Transcription</keyword>
<proteinExistence type="predicted"/>
<reference evidence="7 8" key="1">
    <citation type="submission" date="2022-03" db="EMBL/GenBank/DDBJ databases">
        <authorList>
            <person name="Macdonald S."/>
            <person name="Ahmed S."/>
            <person name="Newling K."/>
        </authorList>
    </citation>
    <scope>NUCLEOTIDE SEQUENCE [LARGE SCALE GENOMIC DNA]</scope>
</reference>
<keyword evidence="5" id="KW-0539">Nucleus</keyword>
<dbReference type="Proteomes" id="UP001642260">
    <property type="component" value="Unassembled WGS sequence"/>
</dbReference>
<comment type="caution">
    <text evidence="7">The sequence shown here is derived from an EMBL/GenBank/DDBJ whole genome shotgun (WGS) entry which is preliminary data.</text>
</comment>
<evidence type="ECO:0000313" key="7">
    <source>
        <dbReference type="EMBL" id="CAH8352035.1"/>
    </source>
</evidence>
<sequence>MEKALFSPTDEEILDPYARLKNLGGDTSHVDKVISTVDIYSLEPWELPRHSRWESKDQFWYFFCLKENKYNRGERQNRKTKSGFWKKTGETMDISRKRGGDREKIGEKRVLVFHFNDSKSKSDWVMHEYIATFLPSTQVTYTVCMVKFKGDASDLPSSDVITHMNNSGGSEGLQNPRHFTGLLDEETETQIDDAIRRAIFVNVSTPEFNSLLNYNDNVEEQEQWNAMFTQEDRNDYKPKPSLTGFISGDDDSDSDLVSATTTGSIQTSSNFDSFGSSNLCTDQITDLQNSPNSTTKLVPLTQVMSKTSLDASKEKYDDVQGTETGDYKMDQEAINNKRGSFFYMKIRSCIEKTLLCSSIPVKHD</sequence>
<dbReference type="PANTHER" id="PTHR31989">
    <property type="entry name" value="NAC DOMAIN-CONTAINING PROTEIN 82-RELATED"/>
    <property type="match status" value="1"/>
</dbReference>
<dbReference type="AlphaFoldDB" id="A0ABC8K7G7"/>